<organism evidence="2 3">
    <name type="scientific">Candidatus Sungiibacteriota bacterium</name>
    <dbReference type="NCBI Taxonomy" id="2750080"/>
    <lineage>
        <taxon>Bacteria</taxon>
        <taxon>Candidatus Sungiibacteriota</taxon>
    </lineage>
</organism>
<proteinExistence type="predicted"/>
<dbReference type="Proteomes" id="UP000595618">
    <property type="component" value="Chromosome"/>
</dbReference>
<accession>A0A7T5RK97</accession>
<dbReference type="EMBL" id="CP066690">
    <property type="protein sequence ID" value="QQG45684.1"/>
    <property type="molecule type" value="Genomic_DNA"/>
</dbReference>
<dbReference type="InterPro" id="IPR012902">
    <property type="entry name" value="N_methyl_site"/>
</dbReference>
<feature type="transmembrane region" description="Helical" evidence="1">
    <location>
        <begin position="23"/>
        <end position="45"/>
    </location>
</feature>
<dbReference type="PROSITE" id="PS00409">
    <property type="entry name" value="PROKAR_NTER_METHYL"/>
    <property type="match status" value="1"/>
</dbReference>
<sequence>MSNVGSESKFTLATTGFTLLETVVALSVILAVVVGPVTLITKGIFNFVATKNKLVAANLAQEGIELIRLVRDNNVICDFLNGSAGWAWNRDPEGGNLTNTSREVDANSSKTINCGAASLSTPRLPLYSGQPLRFNTSTGFYGYGGDQETVFVRKVDIRVPPDNPDSGIPASDQMDIISTITWNEHGTPKSLVVRERIYNWR</sequence>
<evidence type="ECO:0000313" key="2">
    <source>
        <dbReference type="EMBL" id="QQG45684.1"/>
    </source>
</evidence>
<gene>
    <name evidence="2" type="ORF">HYW89_02065</name>
</gene>
<name>A0A7T5RK97_9BACT</name>
<keyword evidence="1" id="KW-1133">Transmembrane helix</keyword>
<protein>
    <submittedName>
        <fullName evidence="2">Type II secretion system protein</fullName>
    </submittedName>
</protein>
<keyword evidence="1" id="KW-0812">Transmembrane</keyword>
<evidence type="ECO:0000256" key="1">
    <source>
        <dbReference type="SAM" id="Phobius"/>
    </source>
</evidence>
<reference evidence="2 3" key="1">
    <citation type="submission" date="2020-07" db="EMBL/GenBank/DDBJ databases">
        <title>Huge and variable diversity of episymbiotic CPR bacteria and DPANN archaea in groundwater ecosystems.</title>
        <authorList>
            <person name="He C.Y."/>
            <person name="Keren R."/>
            <person name="Whittaker M."/>
            <person name="Farag I.F."/>
            <person name="Doudna J."/>
            <person name="Cate J.H.D."/>
            <person name="Banfield J.F."/>
        </authorList>
    </citation>
    <scope>NUCLEOTIDE SEQUENCE [LARGE SCALE GENOMIC DNA]</scope>
    <source>
        <strain evidence="2">NC_groundwater_541_Ag_S-0.1um_46_50</strain>
    </source>
</reference>
<evidence type="ECO:0000313" key="3">
    <source>
        <dbReference type="Proteomes" id="UP000595618"/>
    </source>
</evidence>
<dbReference type="AlphaFoldDB" id="A0A7T5RK97"/>
<keyword evidence="1" id="KW-0472">Membrane</keyword>